<dbReference type="PROSITE" id="PS00086">
    <property type="entry name" value="CYTOCHROME_P450"/>
    <property type="match status" value="1"/>
</dbReference>
<organism evidence="5 6">
    <name type="scientific">Sphingomonas rhizophila</name>
    <dbReference type="NCBI Taxonomy" id="2071607"/>
    <lineage>
        <taxon>Bacteria</taxon>
        <taxon>Pseudomonadati</taxon>
        <taxon>Pseudomonadota</taxon>
        <taxon>Alphaproteobacteria</taxon>
        <taxon>Sphingomonadales</taxon>
        <taxon>Sphingomonadaceae</taxon>
        <taxon>Sphingomonas</taxon>
    </lineage>
</organism>
<dbReference type="Proteomes" id="UP000515955">
    <property type="component" value="Chromosome"/>
</dbReference>
<reference evidence="5 6" key="1">
    <citation type="submission" date="2020-08" db="EMBL/GenBank/DDBJ databases">
        <title>Genome sequence of Sphingomonas rhizophila KACC 19189T.</title>
        <authorList>
            <person name="Hyun D.-W."/>
            <person name="Bae J.-W."/>
        </authorList>
    </citation>
    <scope>NUCLEOTIDE SEQUENCE [LARGE SCALE GENOMIC DNA]</scope>
    <source>
        <strain evidence="5 6">KACC 19189</strain>
    </source>
</reference>
<keyword evidence="4" id="KW-0503">Monooxygenase</keyword>
<evidence type="ECO:0000313" key="6">
    <source>
        <dbReference type="Proteomes" id="UP000515955"/>
    </source>
</evidence>
<dbReference type="EMBL" id="CP060717">
    <property type="protein sequence ID" value="QNN64560.1"/>
    <property type="molecule type" value="Genomic_DNA"/>
</dbReference>
<dbReference type="InterPro" id="IPR002401">
    <property type="entry name" value="Cyt_P450_E_grp-I"/>
</dbReference>
<dbReference type="GO" id="GO:0005506">
    <property type="term" value="F:iron ion binding"/>
    <property type="evidence" value="ECO:0007669"/>
    <property type="project" value="InterPro"/>
</dbReference>
<dbReference type="Pfam" id="PF00067">
    <property type="entry name" value="p450"/>
    <property type="match status" value="1"/>
</dbReference>
<evidence type="ECO:0000256" key="1">
    <source>
        <dbReference type="ARBA" id="ARBA00001971"/>
    </source>
</evidence>
<proteinExistence type="inferred from homology"/>
<dbReference type="PANTHER" id="PTHR24305">
    <property type="entry name" value="CYTOCHROME P450"/>
    <property type="match status" value="1"/>
</dbReference>
<dbReference type="PANTHER" id="PTHR24305:SF166">
    <property type="entry name" value="CYTOCHROME P450 12A4, MITOCHONDRIAL-RELATED"/>
    <property type="match status" value="1"/>
</dbReference>
<keyword evidence="3 4" id="KW-0349">Heme</keyword>
<dbReference type="RefSeq" id="WP_187541559.1">
    <property type="nucleotide sequence ID" value="NZ_CP060717.1"/>
</dbReference>
<name>A0A7G9S9N5_9SPHN</name>
<dbReference type="SUPFAM" id="SSF48264">
    <property type="entry name" value="Cytochrome P450"/>
    <property type="match status" value="1"/>
</dbReference>
<dbReference type="Gene3D" id="1.10.630.10">
    <property type="entry name" value="Cytochrome P450"/>
    <property type="match status" value="1"/>
</dbReference>
<dbReference type="PRINTS" id="PR00385">
    <property type="entry name" value="P450"/>
</dbReference>
<dbReference type="InterPro" id="IPR036396">
    <property type="entry name" value="Cyt_P450_sf"/>
</dbReference>
<dbReference type="InterPro" id="IPR001128">
    <property type="entry name" value="Cyt_P450"/>
</dbReference>
<dbReference type="GO" id="GO:0004497">
    <property type="term" value="F:monooxygenase activity"/>
    <property type="evidence" value="ECO:0007669"/>
    <property type="project" value="UniProtKB-KW"/>
</dbReference>
<dbReference type="GO" id="GO:0016705">
    <property type="term" value="F:oxidoreductase activity, acting on paired donors, with incorporation or reduction of molecular oxygen"/>
    <property type="evidence" value="ECO:0007669"/>
    <property type="project" value="InterPro"/>
</dbReference>
<dbReference type="AlphaFoldDB" id="A0A7G9S9N5"/>
<evidence type="ECO:0000313" key="5">
    <source>
        <dbReference type="EMBL" id="QNN64560.1"/>
    </source>
</evidence>
<keyword evidence="3 4" id="KW-0408">Iron</keyword>
<dbReference type="PRINTS" id="PR00463">
    <property type="entry name" value="EP450I"/>
</dbReference>
<dbReference type="GO" id="GO:0020037">
    <property type="term" value="F:heme binding"/>
    <property type="evidence" value="ECO:0007669"/>
    <property type="project" value="InterPro"/>
</dbReference>
<comment type="similarity">
    <text evidence="2 4">Belongs to the cytochrome P450 family.</text>
</comment>
<evidence type="ECO:0000256" key="3">
    <source>
        <dbReference type="PIRSR" id="PIRSR602401-1"/>
    </source>
</evidence>
<feature type="binding site" description="axial binding residue" evidence="3">
    <location>
        <position position="395"/>
    </location>
    <ligand>
        <name>heme</name>
        <dbReference type="ChEBI" id="CHEBI:30413"/>
    </ligand>
    <ligandPart>
        <name>Fe</name>
        <dbReference type="ChEBI" id="CHEBI:18248"/>
    </ligandPart>
</feature>
<comment type="cofactor">
    <cofactor evidence="1 3">
        <name>heme</name>
        <dbReference type="ChEBI" id="CHEBI:30413"/>
    </cofactor>
</comment>
<evidence type="ECO:0000256" key="4">
    <source>
        <dbReference type="RuleBase" id="RU000461"/>
    </source>
</evidence>
<dbReference type="KEGG" id="srhi:H9L12_09640"/>
<dbReference type="InterPro" id="IPR017972">
    <property type="entry name" value="Cyt_P450_CS"/>
</dbReference>
<keyword evidence="3 4" id="KW-0479">Metal-binding</keyword>
<gene>
    <name evidence="5" type="ORF">H9L12_09640</name>
</gene>
<evidence type="ECO:0000256" key="2">
    <source>
        <dbReference type="ARBA" id="ARBA00010617"/>
    </source>
</evidence>
<sequence length="447" mass="49395">MKARFVPPHPPRPAGPVATWRGFIGERGRTAVYGWSERAFQLDGFSRKIFGFRVHVVTHPDWIGEVLLDHQGDLTKPDIARRLLAPVIGEGLLTAEGELWRSERKIVAASFAPNAVEALRPVFDAAAADIMQGWQDGMVRDLASDSTLATMSVIARALFGGDARLTSAQSLRHITNALEGFSQPRMQALLGLPLFPVGAKARAGAAGQRYLRETLAAVVDERIAGRADDWLSGLVAQLVQKFGEQTGRRLAIDNAATFYLAGHETTANALAWTMYLLGQQSDLQEELAVEAASAMASVDWLSPGLVRRVPKIYAVLQESMRLYPPVPRLDRQARAHVNIGSLAVEPGDIVSIWPWLMHRHEKWWEDPDAFVADRFLHGTRHRFQYLPFGAGPRICVGAQFATIEALGLLVPWLSRWRFRPIGTPVRTSGLVTLRPAPGVPLRLERRA</sequence>
<dbReference type="InterPro" id="IPR050121">
    <property type="entry name" value="Cytochrome_P450_monoxygenase"/>
</dbReference>
<accession>A0A7G9S9N5</accession>
<protein>
    <submittedName>
        <fullName evidence="5">Cytochrome P450</fullName>
    </submittedName>
</protein>
<keyword evidence="6" id="KW-1185">Reference proteome</keyword>
<keyword evidence="4" id="KW-0560">Oxidoreductase</keyword>